<accession>A0A0F9T8M1</accession>
<dbReference type="EMBL" id="LAZR01001869">
    <property type="protein sequence ID" value="KKN37803.1"/>
    <property type="molecule type" value="Genomic_DNA"/>
</dbReference>
<name>A0A0F9T8M1_9ZZZZ</name>
<protein>
    <submittedName>
        <fullName evidence="1">Uncharacterized protein</fullName>
    </submittedName>
</protein>
<reference evidence="1" key="1">
    <citation type="journal article" date="2015" name="Nature">
        <title>Complex archaea that bridge the gap between prokaryotes and eukaryotes.</title>
        <authorList>
            <person name="Spang A."/>
            <person name="Saw J.H."/>
            <person name="Jorgensen S.L."/>
            <person name="Zaremba-Niedzwiedzka K."/>
            <person name="Martijn J."/>
            <person name="Lind A.E."/>
            <person name="van Eijk R."/>
            <person name="Schleper C."/>
            <person name="Guy L."/>
            <person name="Ettema T.J."/>
        </authorList>
    </citation>
    <scope>NUCLEOTIDE SEQUENCE</scope>
</reference>
<sequence>MQGKRFCIHVELGTPGANTNGFIALPFACQLIAVAAVGDNAHNATFDLGTLADPDGIIDGAAVGVSDAGAYYSPADFDGAVATAGQPFAVAAEGELAWSLDYDGSAGTAIQKGSIDFWFTE</sequence>
<comment type="caution">
    <text evidence="1">The sequence shown here is derived from an EMBL/GenBank/DDBJ whole genome shotgun (WGS) entry which is preliminary data.</text>
</comment>
<gene>
    <name evidence="1" type="ORF">LCGC14_0759780</name>
</gene>
<dbReference type="AlphaFoldDB" id="A0A0F9T8M1"/>
<evidence type="ECO:0000313" key="1">
    <source>
        <dbReference type="EMBL" id="KKN37803.1"/>
    </source>
</evidence>
<organism evidence="1">
    <name type="scientific">marine sediment metagenome</name>
    <dbReference type="NCBI Taxonomy" id="412755"/>
    <lineage>
        <taxon>unclassified sequences</taxon>
        <taxon>metagenomes</taxon>
        <taxon>ecological metagenomes</taxon>
    </lineage>
</organism>
<proteinExistence type="predicted"/>